<comment type="function">
    <text evidence="10 11">Component of the coat protein complex II (COPII) which promotes the formation of transport vesicles from the endoplasmic reticulum (ER). The coat has two main functions, the physical deformation of the endoplasmic reticulum membrane into vesicles and the selection of cargo molecules.</text>
</comment>
<evidence type="ECO:0000256" key="3">
    <source>
        <dbReference type="ARBA" id="ARBA00022723"/>
    </source>
</evidence>
<dbReference type="Gene3D" id="3.40.50.410">
    <property type="entry name" value="von Willebrand factor, type A domain"/>
    <property type="match status" value="1"/>
</dbReference>
<dbReference type="InterPro" id="IPR006895">
    <property type="entry name" value="Znf_Sec23_Sec24"/>
</dbReference>
<evidence type="ECO:0000313" key="18">
    <source>
        <dbReference type="EnsemblPlants" id="Pp3c10_18520V3.1"/>
    </source>
</evidence>
<evidence type="ECO:0000259" key="14">
    <source>
        <dbReference type="Pfam" id="PF04811"/>
    </source>
</evidence>
<keyword evidence="3 11" id="KW-0479">Metal-binding</keyword>
<dbReference type="Pfam" id="PF00626">
    <property type="entry name" value="Gelsolin"/>
    <property type="match status" value="1"/>
</dbReference>
<organism evidence="17">
    <name type="scientific">Physcomitrium patens</name>
    <name type="common">Spreading-leaved earth moss</name>
    <name type="synonym">Physcomitrella patens</name>
    <dbReference type="NCBI Taxonomy" id="3218"/>
    <lineage>
        <taxon>Eukaryota</taxon>
        <taxon>Viridiplantae</taxon>
        <taxon>Streptophyta</taxon>
        <taxon>Embryophyta</taxon>
        <taxon>Bryophyta</taxon>
        <taxon>Bryophytina</taxon>
        <taxon>Bryopsida</taxon>
        <taxon>Funariidae</taxon>
        <taxon>Funariales</taxon>
        <taxon>Funariaceae</taxon>
        <taxon>Physcomitrium</taxon>
    </lineage>
</organism>
<dbReference type="FunFam" id="2.30.30.380:FF:000001">
    <property type="entry name" value="Protein transport protein SEC23"/>
    <property type="match status" value="1"/>
</dbReference>
<dbReference type="Pfam" id="PF08033">
    <property type="entry name" value="Sec23_BS"/>
    <property type="match status" value="1"/>
</dbReference>
<feature type="domain" description="Gelsolin-like" evidence="12">
    <location>
        <begin position="651"/>
        <end position="738"/>
    </location>
</feature>
<dbReference type="EMBL" id="ABEU02000010">
    <property type="protein sequence ID" value="PNR46949.1"/>
    <property type="molecule type" value="Genomic_DNA"/>
</dbReference>
<dbReference type="Pfam" id="PF04810">
    <property type="entry name" value="zf-Sec23_Sec24"/>
    <property type="match status" value="1"/>
</dbReference>
<dbReference type="SUPFAM" id="SSF81995">
    <property type="entry name" value="beta-sandwich domain of Sec23/24"/>
    <property type="match status" value="1"/>
</dbReference>
<evidence type="ECO:0000256" key="8">
    <source>
        <dbReference type="ARBA" id="ARBA00023136"/>
    </source>
</evidence>
<dbReference type="InterPro" id="IPR036175">
    <property type="entry name" value="Sec23/24_helical_dom_sf"/>
</dbReference>
<reference evidence="18" key="3">
    <citation type="submission" date="2020-12" db="UniProtKB">
        <authorList>
            <consortium name="EnsemblPlants"/>
        </authorList>
    </citation>
    <scope>IDENTIFICATION</scope>
</reference>
<dbReference type="Pfam" id="PF04811">
    <property type="entry name" value="Sec23_trunk"/>
    <property type="match status" value="1"/>
</dbReference>
<dbReference type="GO" id="GO:0006886">
    <property type="term" value="P:intracellular protein transport"/>
    <property type="evidence" value="ECO:0007669"/>
    <property type="project" value="InterPro"/>
</dbReference>
<evidence type="ECO:0000259" key="16">
    <source>
        <dbReference type="Pfam" id="PF08033"/>
    </source>
</evidence>
<evidence type="ECO:0000256" key="6">
    <source>
        <dbReference type="ARBA" id="ARBA00022892"/>
    </source>
</evidence>
<dbReference type="GO" id="GO:0008270">
    <property type="term" value="F:zinc ion binding"/>
    <property type="evidence" value="ECO:0007669"/>
    <property type="project" value="InterPro"/>
</dbReference>
<dbReference type="GO" id="GO:0005096">
    <property type="term" value="F:GTPase activator activity"/>
    <property type="evidence" value="ECO:0000318"/>
    <property type="project" value="GO_Central"/>
</dbReference>
<dbReference type="Proteomes" id="UP000006727">
    <property type="component" value="Chromosome 10"/>
</dbReference>
<evidence type="ECO:0000313" key="17">
    <source>
        <dbReference type="EMBL" id="PNR46949.1"/>
    </source>
</evidence>
<dbReference type="InterPro" id="IPR036174">
    <property type="entry name" value="Znf_Sec23_Sec24_sf"/>
</dbReference>
<feature type="domain" description="Sec23/Sec24 beta-sandwich" evidence="16">
    <location>
        <begin position="418"/>
        <end position="521"/>
    </location>
</feature>
<dbReference type="FunFam" id="3.40.20.10:FF:000014">
    <property type="entry name" value="Protein transport protein SEC23"/>
    <property type="match status" value="1"/>
</dbReference>
<evidence type="ECO:0000256" key="10">
    <source>
        <dbReference type="ARBA" id="ARBA00025471"/>
    </source>
</evidence>
<dbReference type="GeneID" id="112288092"/>
<dbReference type="InterPro" id="IPR006896">
    <property type="entry name" value="Sec23/24_trunk_dom"/>
</dbReference>
<dbReference type="Gene3D" id="3.40.20.10">
    <property type="entry name" value="Severin"/>
    <property type="match status" value="1"/>
</dbReference>
<keyword evidence="7 11" id="KW-0653">Protein transport</keyword>
<keyword evidence="6 11" id="KW-0931">ER-Golgi transport</keyword>
<keyword evidence="9 11" id="KW-0968">Cytoplasmic vesicle</keyword>
<keyword evidence="4 11" id="KW-0256">Endoplasmic reticulum</keyword>
<gene>
    <name evidence="18" type="primary">LOC112288092</name>
    <name evidence="17" type="ORF">PHYPA_014069</name>
</gene>
<dbReference type="SUPFAM" id="SSF81811">
    <property type="entry name" value="Helical domain of Sec23/24"/>
    <property type="match status" value="1"/>
</dbReference>
<dbReference type="EnsemblPlants" id="Pp3c10_18520V3.2">
    <property type="protein sequence ID" value="Pp3c10_18520V3.2"/>
    <property type="gene ID" value="Pp3c10_18520"/>
</dbReference>
<keyword evidence="8 11" id="KW-0472">Membrane</keyword>
<comment type="subcellular location">
    <subcellularLocation>
        <location evidence="11">Cytoplasmic vesicle</location>
        <location evidence="11">COPII-coated vesicle membrane</location>
        <topology evidence="11">Peripheral membrane protein</topology>
        <orientation evidence="11">Cytoplasmic side</orientation>
    </subcellularLocation>
    <subcellularLocation>
        <location evidence="11">Endoplasmic reticulum membrane</location>
        <topology evidence="11">Peripheral membrane protein</topology>
        <orientation evidence="11">Cytoplasmic side</orientation>
    </subcellularLocation>
</comment>
<dbReference type="RefSeq" id="XP_024387708.1">
    <property type="nucleotide sequence ID" value="XM_024531940.2"/>
</dbReference>
<feature type="domain" description="Sec23/Sec24 helical" evidence="15">
    <location>
        <begin position="538"/>
        <end position="636"/>
    </location>
</feature>
<dbReference type="AlphaFoldDB" id="A0A2K1JZK4"/>
<dbReference type="OMA" id="FPPHYAE"/>
<dbReference type="FunFam" id="1.20.120.730:FF:000005">
    <property type="entry name" value="Protein transport protein SEC23"/>
    <property type="match status" value="1"/>
</dbReference>
<name>A0A2K1JZK4_PHYPA</name>
<dbReference type="GO" id="GO:0005789">
    <property type="term" value="C:endoplasmic reticulum membrane"/>
    <property type="evidence" value="ECO:0007669"/>
    <property type="project" value="UniProtKB-SubCell"/>
</dbReference>
<reference evidence="17 19" key="1">
    <citation type="journal article" date="2008" name="Science">
        <title>The Physcomitrella genome reveals evolutionary insights into the conquest of land by plants.</title>
        <authorList>
            <person name="Rensing S."/>
            <person name="Lang D."/>
            <person name="Zimmer A."/>
            <person name="Terry A."/>
            <person name="Salamov A."/>
            <person name="Shapiro H."/>
            <person name="Nishiyama T."/>
            <person name="Perroud P.-F."/>
            <person name="Lindquist E."/>
            <person name="Kamisugi Y."/>
            <person name="Tanahashi T."/>
            <person name="Sakakibara K."/>
            <person name="Fujita T."/>
            <person name="Oishi K."/>
            <person name="Shin-I T."/>
            <person name="Kuroki Y."/>
            <person name="Toyoda A."/>
            <person name="Suzuki Y."/>
            <person name="Hashimoto A."/>
            <person name="Yamaguchi K."/>
            <person name="Sugano A."/>
            <person name="Kohara Y."/>
            <person name="Fujiyama A."/>
            <person name="Anterola A."/>
            <person name="Aoki S."/>
            <person name="Ashton N."/>
            <person name="Barbazuk W.B."/>
            <person name="Barker E."/>
            <person name="Bennetzen J."/>
            <person name="Bezanilla M."/>
            <person name="Blankenship R."/>
            <person name="Cho S.H."/>
            <person name="Dutcher S."/>
            <person name="Estelle M."/>
            <person name="Fawcett J.A."/>
            <person name="Gundlach H."/>
            <person name="Hanada K."/>
            <person name="Heyl A."/>
            <person name="Hicks K.A."/>
            <person name="Hugh J."/>
            <person name="Lohr M."/>
            <person name="Mayer K."/>
            <person name="Melkozernov A."/>
            <person name="Murata T."/>
            <person name="Nelson D."/>
            <person name="Pils B."/>
            <person name="Prigge M."/>
            <person name="Reiss B."/>
            <person name="Renner T."/>
            <person name="Rombauts S."/>
            <person name="Rushton P."/>
            <person name="Sanderfoot A."/>
            <person name="Schween G."/>
            <person name="Shiu S.-H."/>
            <person name="Stueber K."/>
            <person name="Theodoulou F.L."/>
            <person name="Tu H."/>
            <person name="Van de Peer Y."/>
            <person name="Verrier P.J."/>
            <person name="Waters E."/>
            <person name="Wood A."/>
            <person name="Yang L."/>
            <person name="Cove D."/>
            <person name="Cuming A."/>
            <person name="Hasebe M."/>
            <person name="Lucas S."/>
            <person name="Mishler D.B."/>
            <person name="Reski R."/>
            <person name="Grigoriev I."/>
            <person name="Quatrano R.S."/>
            <person name="Boore J.L."/>
        </authorList>
    </citation>
    <scope>NUCLEOTIDE SEQUENCE [LARGE SCALE GENOMIC DNA]</scope>
    <source>
        <strain evidence="18 19">cv. Gransden 2004</strain>
    </source>
</reference>
<dbReference type="InterPro" id="IPR006900">
    <property type="entry name" value="Sec23/24_helical_dom"/>
</dbReference>
<keyword evidence="5 11" id="KW-0862">Zinc</keyword>
<dbReference type="SUPFAM" id="SSF53300">
    <property type="entry name" value="vWA-like"/>
    <property type="match status" value="1"/>
</dbReference>
<evidence type="ECO:0000256" key="5">
    <source>
        <dbReference type="ARBA" id="ARBA00022833"/>
    </source>
</evidence>
<keyword evidence="19" id="KW-1185">Reference proteome</keyword>
<dbReference type="KEGG" id="ppp:112288092"/>
<evidence type="ECO:0000313" key="19">
    <source>
        <dbReference type="Proteomes" id="UP000006727"/>
    </source>
</evidence>
<dbReference type="GO" id="GO:0070971">
    <property type="term" value="C:endoplasmic reticulum exit site"/>
    <property type="evidence" value="ECO:0000318"/>
    <property type="project" value="GO_Central"/>
</dbReference>
<protein>
    <recommendedName>
        <fullName evidence="11">Protein transport protein SEC23</fullName>
    </recommendedName>
</protein>
<dbReference type="Gramene" id="Pp3c10_18520V3.1">
    <property type="protein sequence ID" value="Pp3c10_18520V3.1"/>
    <property type="gene ID" value="Pp3c10_18520"/>
</dbReference>
<dbReference type="Gramene" id="Pp3c10_18520V3.2">
    <property type="protein sequence ID" value="Pp3c10_18520V3.2"/>
    <property type="gene ID" value="Pp3c10_18520"/>
</dbReference>
<feature type="domain" description="Sec23/Sec24 trunk" evidence="14">
    <location>
        <begin position="132"/>
        <end position="407"/>
    </location>
</feature>
<dbReference type="Gene3D" id="2.30.30.380">
    <property type="entry name" value="Zn-finger domain of Sec23/24"/>
    <property type="match status" value="1"/>
</dbReference>
<feature type="domain" description="Zinc finger Sec23/Sec24-type" evidence="13">
    <location>
        <begin position="58"/>
        <end position="96"/>
    </location>
</feature>
<dbReference type="InterPro" id="IPR037364">
    <property type="entry name" value="Sec23"/>
</dbReference>
<dbReference type="PANTHER" id="PTHR11141">
    <property type="entry name" value="PROTEIN TRANSPORT PROTEIN SEC23"/>
    <property type="match status" value="1"/>
</dbReference>
<evidence type="ECO:0000256" key="1">
    <source>
        <dbReference type="ARBA" id="ARBA00009210"/>
    </source>
</evidence>
<evidence type="ECO:0000256" key="2">
    <source>
        <dbReference type="ARBA" id="ARBA00022448"/>
    </source>
</evidence>
<dbReference type="InterPro" id="IPR037550">
    <property type="entry name" value="Sec23_C"/>
</dbReference>
<dbReference type="GO" id="GO:0030127">
    <property type="term" value="C:COPII vesicle coat"/>
    <property type="evidence" value="ECO:0000318"/>
    <property type="project" value="GO_Central"/>
</dbReference>
<dbReference type="InterPro" id="IPR029006">
    <property type="entry name" value="ADF-H/Gelsolin-like_dom_sf"/>
</dbReference>
<dbReference type="InterPro" id="IPR007123">
    <property type="entry name" value="Gelsolin-like_dom"/>
</dbReference>
<evidence type="ECO:0000259" key="15">
    <source>
        <dbReference type="Pfam" id="PF04815"/>
    </source>
</evidence>
<dbReference type="Pfam" id="PF04815">
    <property type="entry name" value="Sec23_helical"/>
    <property type="match status" value="1"/>
</dbReference>
<dbReference type="STRING" id="3218.A0A2K1JZK4"/>
<dbReference type="PaxDb" id="3218-PP1S181_124V6.1"/>
<comment type="similarity">
    <text evidence="1 11">Belongs to the SEC23/SEC24 family. SEC23 subfamily.</text>
</comment>
<reference evidence="17 19" key="2">
    <citation type="journal article" date="2018" name="Plant J.">
        <title>The Physcomitrella patens chromosome-scale assembly reveals moss genome structure and evolution.</title>
        <authorList>
            <person name="Lang D."/>
            <person name="Ullrich K.K."/>
            <person name="Murat F."/>
            <person name="Fuchs J."/>
            <person name="Jenkins J."/>
            <person name="Haas F.B."/>
            <person name="Piednoel M."/>
            <person name="Gundlach H."/>
            <person name="Van Bel M."/>
            <person name="Meyberg R."/>
            <person name="Vives C."/>
            <person name="Morata J."/>
            <person name="Symeonidi A."/>
            <person name="Hiss M."/>
            <person name="Muchero W."/>
            <person name="Kamisugi Y."/>
            <person name="Saleh O."/>
            <person name="Blanc G."/>
            <person name="Decker E.L."/>
            <person name="van Gessel N."/>
            <person name="Grimwood J."/>
            <person name="Hayes R.D."/>
            <person name="Graham S.W."/>
            <person name="Gunter L.E."/>
            <person name="McDaniel S.F."/>
            <person name="Hoernstein S.N.W."/>
            <person name="Larsson A."/>
            <person name="Li F.W."/>
            <person name="Perroud P.F."/>
            <person name="Phillips J."/>
            <person name="Ranjan P."/>
            <person name="Rokshar D.S."/>
            <person name="Rothfels C.J."/>
            <person name="Schneider L."/>
            <person name="Shu S."/>
            <person name="Stevenson D.W."/>
            <person name="Thummler F."/>
            <person name="Tillich M."/>
            <person name="Villarreal Aguilar J.C."/>
            <person name="Widiez T."/>
            <person name="Wong G.K."/>
            <person name="Wymore A."/>
            <person name="Zhang Y."/>
            <person name="Zimmer A.D."/>
            <person name="Quatrano R.S."/>
            <person name="Mayer K.F.X."/>
            <person name="Goodstein D."/>
            <person name="Casacuberta J.M."/>
            <person name="Vandepoele K."/>
            <person name="Reski R."/>
            <person name="Cuming A.C."/>
            <person name="Tuskan G.A."/>
            <person name="Maumus F."/>
            <person name="Salse J."/>
            <person name="Schmutz J."/>
            <person name="Rensing S.A."/>
        </authorList>
    </citation>
    <scope>NUCLEOTIDE SEQUENCE [LARGE SCALE GENOMIC DNA]</scope>
    <source>
        <strain evidence="18 19">cv. Gransden 2004</strain>
    </source>
</reference>
<dbReference type="Gene3D" id="2.60.40.1670">
    <property type="entry name" value="beta-sandwich domain of Sec23/24"/>
    <property type="match status" value="1"/>
</dbReference>
<dbReference type="EnsemblPlants" id="Pp3c10_18520V3.1">
    <property type="protein sequence ID" value="Pp3c10_18520V3.1"/>
    <property type="gene ID" value="Pp3c10_18520"/>
</dbReference>
<dbReference type="SUPFAM" id="SSF82919">
    <property type="entry name" value="Zn-finger domain of Sec23/24"/>
    <property type="match status" value="1"/>
</dbReference>
<evidence type="ECO:0000256" key="7">
    <source>
        <dbReference type="ARBA" id="ARBA00022927"/>
    </source>
</evidence>
<dbReference type="CDD" id="cd11287">
    <property type="entry name" value="Sec23_C"/>
    <property type="match status" value="1"/>
</dbReference>
<dbReference type="InterPro" id="IPR036465">
    <property type="entry name" value="vWFA_dom_sf"/>
</dbReference>
<evidence type="ECO:0000256" key="11">
    <source>
        <dbReference type="RuleBase" id="RU365030"/>
    </source>
</evidence>
<dbReference type="InterPro" id="IPR036180">
    <property type="entry name" value="Gelsolin-like_dom_sf"/>
</dbReference>
<proteinExistence type="inferred from homology"/>
<dbReference type="SUPFAM" id="SSF82754">
    <property type="entry name" value="C-terminal, gelsolin-like domain of Sec23/24"/>
    <property type="match status" value="1"/>
</dbReference>
<dbReference type="InterPro" id="IPR012990">
    <property type="entry name" value="Beta-sandwich_Sec23_24"/>
</dbReference>
<dbReference type="Gene3D" id="1.20.120.730">
    <property type="entry name" value="Sec23/Sec24 helical domain"/>
    <property type="match status" value="1"/>
</dbReference>
<dbReference type="OrthoDB" id="10256289at2759"/>
<dbReference type="GO" id="GO:0090110">
    <property type="term" value="P:COPII-coated vesicle cargo loading"/>
    <property type="evidence" value="ECO:0000318"/>
    <property type="project" value="GO_Central"/>
</dbReference>
<keyword evidence="2 11" id="KW-0813">Transport</keyword>
<evidence type="ECO:0000259" key="13">
    <source>
        <dbReference type="Pfam" id="PF04810"/>
    </source>
</evidence>
<accession>A0A2K1JZK4</accession>
<dbReference type="PANTHER" id="PTHR11141:SF0">
    <property type="entry name" value="PROTEIN TRANSPORT PROTEIN SEC23"/>
    <property type="match status" value="1"/>
</dbReference>
<sequence>MAEFVEAEAMNGIRMSWNVWPSTKLDASKCHIPLAALYTPLHGAGPHSNPVTKLNYAPLRCRACRSVLNPFCSVDYQAKIWICPFCHQRNSFPHHYASISEQNVPGELWPQCTTVEYVPPPMPGNEKTAFQVFLLVIDTCIIEEELGYLKTSLMQAISLMPENALVGLITFGGHVQVHKLGFSEFGCPKAYVFRGSKELPREQVIDQLGLSTVPTGGFQRGGHQSAGTGAGAGNRNGAYSSGVESFLLSVADCEFTINSLLDELQRDSFPVTSDQRPARCTGAALKVAAGLLSACSPDTGGRIISFIGGPCTEGPGLIVSKDLTDPIRSHKDLAKVSATHFIKAVKFYDSLAKQLVSQGHVLDVFACAVDQVGVMEMKGAIELTGGLIVLAESFGHSVFKDSFRRVFETGDHSLNLSFNGEIEINCSKDVKVQGAIGSCASLGRKGVSTSDIVVGQGGTTAWKMCGLDKNTTLAFFFEVNPTIQGSSAGPAAQQFFLQFVTQYQHSDGQLRFRVGTITRRWGESSATTSTEEMVAGFDQEAATVILARWASFKMESEDEFDAVRFLDRLLIRVSQRFGDYRKEDPTSFRLASTLGLLPQFMFNLRRSQFVQVFNNSPDETAYFRMVLNRENVSNSLVMIQPSLISYSLSSPPDPVLLDVASIAPDRILLLDAYFSVVIFHGMTVAQWRNAAYHLQPDQVALAQLLQVPQDDAQGIITDRFPVPRLVVCDQHKSQARFLLARLNPSATYNSPNVPVPGGDIIFTDDVSLQVFVEHLQRLAVVQS</sequence>
<evidence type="ECO:0000256" key="4">
    <source>
        <dbReference type="ARBA" id="ARBA00022824"/>
    </source>
</evidence>
<keyword evidence="11" id="KW-0963">Cytoplasm</keyword>
<evidence type="ECO:0000259" key="12">
    <source>
        <dbReference type="Pfam" id="PF00626"/>
    </source>
</evidence>
<evidence type="ECO:0000256" key="9">
    <source>
        <dbReference type="ARBA" id="ARBA00023329"/>
    </source>
</evidence>